<feature type="compositionally biased region" description="Polar residues" evidence="2">
    <location>
        <begin position="271"/>
        <end position="281"/>
    </location>
</feature>
<dbReference type="Pfam" id="PF12796">
    <property type="entry name" value="Ank_2"/>
    <property type="match status" value="1"/>
</dbReference>
<evidence type="ECO:0000313" key="4">
    <source>
        <dbReference type="Proteomes" id="UP000218811"/>
    </source>
</evidence>
<dbReference type="OrthoDB" id="2142040at2759"/>
<dbReference type="InterPro" id="IPR036770">
    <property type="entry name" value="Ankyrin_rpt-contain_sf"/>
</dbReference>
<reference evidence="3 4" key="1">
    <citation type="journal article" date="2012" name="Science">
        <title>The Paleozoic origin of enzymatic lignin decomposition reconstructed from 31 fungal genomes.</title>
        <authorList>
            <person name="Floudas D."/>
            <person name="Binder M."/>
            <person name="Riley R."/>
            <person name="Barry K."/>
            <person name="Blanchette R.A."/>
            <person name="Henrissat B."/>
            <person name="Martinez A.T."/>
            <person name="Otillar R."/>
            <person name="Spatafora J.W."/>
            <person name="Yadav J.S."/>
            <person name="Aerts A."/>
            <person name="Benoit I."/>
            <person name="Boyd A."/>
            <person name="Carlson A."/>
            <person name="Copeland A."/>
            <person name="Coutinho P.M."/>
            <person name="de Vries R.P."/>
            <person name="Ferreira P."/>
            <person name="Findley K."/>
            <person name="Foster B."/>
            <person name="Gaskell J."/>
            <person name="Glotzer D."/>
            <person name="Gorecki P."/>
            <person name="Heitman J."/>
            <person name="Hesse C."/>
            <person name="Hori C."/>
            <person name="Igarashi K."/>
            <person name="Jurgens J.A."/>
            <person name="Kallen N."/>
            <person name="Kersten P."/>
            <person name="Kohler A."/>
            <person name="Kuees U."/>
            <person name="Kumar T.K.A."/>
            <person name="Kuo A."/>
            <person name="LaButti K."/>
            <person name="Larrondo L.F."/>
            <person name="Lindquist E."/>
            <person name="Ling A."/>
            <person name="Lombard V."/>
            <person name="Lucas S."/>
            <person name="Lundell T."/>
            <person name="Martin R."/>
            <person name="McLaughlin D.J."/>
            <person name="Morgenstern I."/>
            <person name="Morin E."/>
            <person name="Murat C."/>
            <person name="Nagy L.G."/>
            <person name="Nolan M."/>
            <person name="Ohm R.A."/>
            <person name="Patyshakuliyeva A."/>
            <person name="Rokas A."/>
            <person name="Ruiz-Duenas F.J."/>
            <person name="Sabat G."/>
            <person name="Salamov A."/>
            <person name="Samejima M."/>
            <person name="Schmutz J."/>
            <person name="Slot J.C."/>
            <person name="St John F."/>
            <person name="Stenlid J."/>
            <person name="Sun H."/>
            <person name="Sun S."/>
            <person name="Syed K."/>
            <person name="Tsang A."/>
            <person name="Wiebenga A."/>
            <person name="Young D."/>
            <person name="Pisabarro A."/>
            <person name="Eastwood D.C."/>
            <person name="Martin F."/>
            <person name="Cullen D."/>
            <person name="Grigoriev I.V."/>
            <person name="Hibbett D.S."/>
        </authorList>
    </citation>
    <scope>NUCLEOTIDE SEQUENCE [LARGE SCALE GENOMIC DNA]</scope>
    <source>
        <strain evidence="3 4">MD-104</strain>
    </source>
</reference>
<dbReference type="AlphaFoldDB" id="A0A2H3K3F4"/>
<proteinExistence type="predicted"/>
<feature type="region of interest" description="Disordered" evidence="2">
    <location>
        <begin position="219"/>
        <end position="238"/>
    </location>
</feature>
<dbReference type="SMART" id="SM00248">
    <property type="entry name" value="ANK"/>
    <property type="match status" value="3"/>
</dbReference>
<protein>
    <submittedName>
        <fullName evidence="3">Uncharacterized protein</fullName>
    </submittedName>
</protein>
<dbReference type="Gene3D" id="3.40.50.410">
    <property type="entry name" value="von Willebrand factor, type A domain"/>
    <property type="match status" value="1"/>
</dbReference>
<dbReference type="PROSITE" id="PS50297">
    <property type="entry name" value="ANK_REP_REGION"/>
    <property type="match status" value="1"/>
</dbReference>
<accession>A0A2H3K3F4</accession>
<dbReference type="Gene3D" id="1.25.40.20">
    <property type="entry name" value="Ankyrin repeat-containing domain"/>
    <property type="match status" value="1"/>
</dbReference>
<dbReference type="InterPro" id="IPR002110">
    <property type="entry name" value="Ankyrin_rpt"/>
</dbReference>
<gene>
    <name evidence="3" type="ORF">WOLCODRAFT_164113</name>
</gene>
<dbReference type="EMBL" id="KB468135">
    <property type="protein sequence ID" value="PCH42937.1"/>
    <property type="molecule type" value="Genomic_DNA"/>
</dbReference>
<organism evidence="3 4">
    <name type="scientific">Wolfiporia cocos (strain MD-104)</name>
    <name type="common">Brown rot fungus</name>
    <dbReference type="NCBI Taxonomy" id="742152"/>
    <lineage>
        <taxon>Eukaryota</taxon>
        <taxon>Fungi</taxon>
        <taxon>Dikarya</taxon>
        <taxon>Basidiomycota</taxon>
        <taxon>Agaricomycotina</taxon>
        <taxon>Agaricomycetes</taxon>
        <taxon>Polyporales</taxon>
        <taxon>Phaeolaceae</taxon>
        <taxon>Wolfiporia</taxon>
    </lineage>
</organism>
<evidence type="ECO:0000256" key="1">
    <source>
        <dbReference type="PROSITE-ProRule" id="PRU00023"/>
    </source>
</evidence>
<evidence type="ECO:0000313" key="3">
    <source>
        <dbReference type="EMBL" id="PCH42937.1"/>
    </source>
</evidence>
<dbReference type="PROSITE" id="PS50088">
    <property type="entry name" value="ANK_REPEAT"/>
    <property type="match status" value="2"/>
</dbReference>
<feature type="compositionally biased region" description="Polar residues" evidence="2">
    <location>
        <begin position="250"/>
        <end position="263"/>
    </location>
</feature>
<dbReference type="SUPFAM" id="SSF48403">
    <property type="entry name" value="Ankyrin repeat"/>
    <property type="match status" value="1"/>
</dbReference>
<name>A0A2H3K3F4_WOLCO</name>
<dbReference type="STRING" id="742152.A0A2H3K3F4"/>
<dbReference type="Pfam" id="PF00023">
    <property type="entry name" value="Ank"/>
    <property type="match status" value="1"/>
</dbReference>
<dbReference type="SUPFAM" id="SSF53300">
    <property type="entry name" value="vWA-like"/>
    <property type="match status" value="1"/>
</dbReference>
<dbReference type="PANTHER" id="PTHR34706">
    <property type="entry name" value="SLR1338 PROTEIN"/>
    <property type="match status" value="1"/>
</dbReference>
<keyword evidence="4" id="KW-1185">Reference proteome</keyword>
<dbReference type="PANTHER" id="PTHR34706:SF3">
    <property type="entry name" value="ANKYRIN REPEAT PROTEIN (AFU_ORTHOLOGUE AFUA_7G06200)"/>
    <property type="match status" value="1"/>
</dbReference>
<evidence type="ECO:0000256" key="2">
    <source>
        <dbReference type="SAM" id="MobiDB-lite"/>
    </source>
</evidence>
<keyword evidence="1" id="KW-0040">ANK repeat</keyword>
<dbReference type="InterPro" id="IPR036465">
    <property type="entry name" value="vWFA_dom_sf"/>
</dbReference>
<sequence>MANLHDDAWRGNLTADRLKGYLRADPSIIDSPGGRKQLTPLAAACQRGHIDVVRLLLDNPYYLPDVDAPCAHNRTPLYYAIRYCPPRSRTDIVRALLDAGADADARSDFADGDITPLMNAITMQDTEVIGLLLKHGASPSIKNASGKNALMLAEEHGLDGELLERSKTPTKQAQMINAIVALVMLILALFDSPIVRGVVCGVVKKLSVECGISRQVEGASLGSSRRQQAEHPSPSQRISIHCGCRCTCQSSPTRLNSPKSITKSLRRKNPISKQTKSQSVDHTSDDEIYSSDYGVPVEVDELFKVRPSLPTEAHSVSPEVREIAVLSPAASGTRCPQCILGHEMEYQRPAPATSAEFSAAISSYVENRGLEKIFDQDSILVEHIAEKAAELRLNADATPESVDRLIHLALYQIVIFCDDSSSMSSGRPTRWDSLRGIVSRICGLASRILPEDKGVALHFINASSSPRSNLSADDVQRILNSNSPNGGTPIGTALKSKVLQPLVYNIISRGGSSRSLERPLLICIITDGMPEGEPMDQLKNNIIECTQRLAGAGYDRKSVMFCVSQIGDDSLAMMFLNNLRNERSISDVLHCTQHRIDVKPEGVRDNEEGKLDEWLLDLLTKPIMDN</sequence>
<dbReference type="Proteomes" id="UP000218811">
    <property type="component" value="Unassembled WGS sequence"/>
</dbReference>
<feature type="repeat" description="ANK" evidence="1">
    <location>
        <begin position="112"/>
        <end position="144"/>
    </location>
</feature>
<feature type="repeat" description="ANK" evidence="1">
    <location>
        <begin position="72"/>
        <end position="108"/>
    </location>
</feature>
<feature type="region of interest" description="Disordered" evidence="2">
    <location>
        <begin position="250"/>
        <end position="287"/>
    </location>
</feature>